<dbReference type="InterPro" id="IPR004242">
    <property type="entry name" value="Transposase_21"/>
</dbReference>
<dbReference type="AlphaFoldDB" id="A0A9Q3KTG6"/>
<accession>A0A9Q3KTG6</accession>
<protein>
    <submittedName>
        <fullName evidence="1">Uncharacterized protein</fullName>
    </submittedName>
</protein>
<dbReference type="EMBL" id="AVOT02123441">
    <property type="protein sequence ID" value="MBW0586276.1"/>
    <property type="molecule type" value="Genomic_DNA"/>
</dbReference>
<keyword evidence="2" id="KW-1185">Reference proteome</keyword>
<sequence>MEILHQHQESQTPTGSPKCDIWAGLVWRRFTGTRNINAPPFMSIPGALAFSIYVDRFNAHGKSTRLASIGPSMLICLNLPPSERLKPKNVYVSGIIPRGKEPTSLQLNYLLLPVINKLKELWKGYHFSPTSTGPSGSFICVAILTAFANVVAMHKLTGFIFHSGNHFCIFCTIHKAQIEEIGPQFHHTHSYQNHKSIIAKWLWETPQQRKSIFGEYELQYSILEDLL</sequence>
<reference evidence="1" key="1">
    <citation type="submission" date="2021-03" db="EMBL/GenBank/DDBJ databases">
        <title>Draft genome sequence of rust myrtle Austropuccinia psidii MF-1, a brazilian biotype.</title>
        <authorList>
            <person name="Quecine M.C."/>
            <person name="Pachon D.M.R."/>
            <person name="Bonatelli M.L."/>
            <person name="Correr F.H."/>
            <person name="Franceschini L.M."/>
            <person name="Leite T.F."/>
            <person name="Margarido G.R.A."/>
            <person name="Almeida C.A."/>
            <person name="Ferrarezi J.A."/>
            <person name="Labate C.A."/>
        </authorList>
    </citation>
    <scope>NUCLEOTIDE SEQUENCE</scope>
    <source>
        <strain evidence="1">MF-1</strain>
    </source>
</reference>
<organism evidence="1 2">
    <name type="scientific">Austropuccinia psidii MF-1</name>
    <dbReference type="NCBI Taxonomy" id="1389203"/>
    <lineage>
        <taxon>Eukaryota</taxon>
        <taxon>Fungi</taxon>
        <taxon>Dikarya</taxon>
        <taxon>Basidiomycota</taxon>
        <taxon>Pucciniomycotina</taxon>
        <taxon>Pucciniomycetes</taxon>
        <taxon>Pucciniales</taxon>
        <taxon>Sphaerophragmiaceae</taxon>
        <taxon>Austropuccinia</taxon>
    </lineage>
</organism>
<dbReference type="Pfam" id="PF02992">
    <property type="entry name" value="Transposase_21"/>
    <property type="match status" value="1"/>
</dbReference>
<proteinExistence type="predicted"/>
<comment type="caution">
    <text evidence="1">The sequence shown here is derived from an EMBL/GenBank/DDBJ whole genome shotgun (WGS) entry which is preliminary data.</text>
</comment>
<dbReference type="Proteomes" id="UP000765509">
    <property type="component" value="Unassembled WGS sequence"/>
</dbReference>
<evidence type="ECO:0000313" key="2">
    <source>
        <dbReference type="Proteomes" id="UP000765509"/>
    </source>
</evidence>
<gene>
    <name evidence="1" type="ORF">O181_125991</name>
</gene>
<name>A0A9Q3KTG6_9BASI</name>
<evidence type="ECO:0000313" key="1">
    <source>
        <dbReference type="EMBL" id="MBW0586276.1"/>
    </source>
</evidence>